<evidence type="ECO:0000313" key="4">
    <source>
        <dbReference type="EMBL" id="OGF63426.1"/>
    </source>
</evidence>
<evidence type="ECO:0000256" key="1">
    <source>
        <dbReference type="PROSITE-ProRule" id="PRU00169"/>
    </source>
</evidence>
<dbReference type="InterPro" id="IPR011006">
    <property type="entry name" value="CheY-like_superfamily"/>
</dbReference>
<dbReference type="SMART" id="SM00448">
    <property type="entry name" value="REC"/>
    <property type="match status" value="1"/>
</dbReference>
<name>A0A1F5VJ25_9BACT</name>
<dbReference type="SUPFAM" id="SSF52172">
    <property type="entry name" value="CheY-like"/>
    <property type="match status" value="1"/>
</dbReference>
<dbReference type="Pfam" id="PF00072">
    <property type="entry name" value="Response_reg"/>
    <property type="match status" value="1"/>
</dbReference>
<feature type="domain" description="Response regulatory" evidence="3">
    <location>
        <begin position="49"/>
        <end position="176"/>
    </location>
</feature>
<evidence type="ECO:0000259" key="3">
    <source>
        <dbReference type="PROSITE" id="PS50110"/>
    </source>
</evidence>
<organism evidence="4 5">
    <name type="scientific">Candidatus Fischerbacteria bacterium RBG_13_37_8</name>
    <dbReference type="NCBI Taxonomy" id="1817863"/>
    <lineage>
        <taxon>Bacteria</taxon>
        <taxon>Candidatus Fischeribacteriota</taxon>
    </lineage>
</organism>
<protein>
    <recommendedName>
        <fullName evidence="3">Response regulatory domain-containing protein</fullName>
    </recommendedName>
</protein>
<dbReference type="CDD" id="cd00156">
    <property type="entry name" value="REC"/>
    <property type="match status" value="1"/>
</dbReference>
<feature type="modified residue" description="4-aspartylphosphate" evidence="1">
    <location>
        <position position="105"/>
    </location>
</feature>
<accession>A0A1F5VJ25</accession>
<dbReference type="AlphaFoldDB" id="A0A1F5VJ25"/>
<comment type="caution">
    <text evidence="4">The sequence shown here is derived from an EMBL/GenBank/DDBJ whole genome shotgun (WGS) entry which is preliminary data.</text>
</comment>
<dbReference type="Gene3D" id="3.40.50.2300">
    <property type="match status" value="1"/>
</dbReference>
<dbReference type="PROSITE" id="PS50110">
    <property type="entry name" value="RESPONSE_REGULATORY"/>
    <property type="match status" value="1"/>
</dbReference>
<proteinExistence type="predicted"/>
<reference evidence="4 5" key="1">
    <citation type="journal article" date="2016" name="Nat. Commun.">
        <title>Thousands of microbial genomes shed light on interconnected biogeochemical processes in an aquifer system.</title>
        <authorList>
            <person name="Anantharaman K."/>
            <person name="Brown C.T."/>
            <person name="Hug L.A."/>
            <person name="Sharon I."/>
            <person name="Castelle C.J."/>
            <person name="Probst A.J."/>
            <person name="Thomas B.C."/>
            <person name="Singh A."/>
            <person name="Wilkins M.J."/>
            <person name="Karaoz U."/>
            <person name="Brodie E.L."/>
            <person name="Williams K.H."/>
            <person name="Hubbard S.S."/>
            <person name="Banfield J.F."/>
        </authorList>
    </citation>
    <scope>NUCLEOTIDE SEQUENCE [LARGE SCALE GENOMIC DNA]</scope>
</reference>
<evidence type="ECO:0000256" key="2">
    <source>
        <dbReference type="SAM" id="MobiDB-lite"/>
    </source>
</evidence>
<dbReference type="GO" id="GO:0000160">
    <property type="term" value="P:phosphorelay signal transduction system"/>
    <property type="evidence" value="ECO:0007669"/>
    <property type="project" value="InterPro"/>
</dbReference>
<dbReference type="InterPro" id="IPR001789">
    <property type="entry name" value="Sig_transdc_resp-reg_receiver"/>
</dbReference>
<sequence length="205" mass="23140">MNEKHYCPSCGENVDTTVIDRGRRKDLCCVFCGFPIDVAHPQQFSAQRGIFIVDDSKLLVQMINDYFIKNELSKKIILAYDGGSFITQYVQQLRAGEQIDLVILDIVMPVLSGINAAIAMRAIETAFSKERSPILFFSSKRADDQLLAAMKFCAPAHYICKGEPENTDDLCERMYKVANNLLVESQSIKEETPSEETDNRDNSRL</sequence>
<evidence type="ECO:0000313" key="5">
    <source>
        <dbReference type="Proteomes" id="UP000178943"/>
    </source>
</evidence>
<gene>
    <name evidence="4" type="ORF">A2Y62_07230</name>
</gene>
<dbReference type="STRING" id="1817863.A2Y62_07230"/>
<dbReference type="EMBL" id="MFGW01000164">
    <property type="protein sequence ID" value="OGF63426.1"/>
    <property type="molecule type" value="Genomic_DNA"/>
</dbReference>
<feature type="region of interest" description="Disordered" evidence="2">
    <location>
        <begin position="186"/>
        <end position="205"/>
    </location>
</feature>
<feature type="compositionally biased region" description="Basic and acidic residues" evidence="2">
    <location>
        <begin position="187"/>
        <end position="205"/>
    </location>
</feature>
<keyword evidence="1" id="KW-0597">Phosphoprotein</keyword>
<dbReference type="Proteomes" id="UP000178943">
    <property type="component" value="Unassembled WGS sequence"/>
</dbReference>